<evidence type="ECO:0000313" key="2">
    <source>
        <dbReference type="EMBL" id="ROQ22464.1"/>
    </source>
</evidence>
<dbReference type="OrthoDB" id="37622at2"/>
<accession>A0A3N1NRP7</accession>
<evidence type="ECO:0000256" key="1">
    <source>
        <dbReference type="ARBA" id="ARBA00010169"/>
    </source>
</evidence>
<dbReference type="STRING" id="584787.GCA_001247655_01014"/>
<dbReference type="Gene3D" id="3.30.70.120">
    <property type="match status" value="1"/>
</dbReference>
<proteinExistence type="inferred from homology"/>
<dbReference type="Proteomes" id="UP000268033">
    <property type="component" value="Unassembled WGS sequence"/>
</dbReference>
<dbReference type="GO" id="GO:0005507">
    <property type="term" value="F:copper ion binding"/>
    <property type="evidence" value="ECO:0007669"/>
    <property type="project" value="TreeGrafter"/>
</dbReference>
<comment type="caution">
    <text evidence="2">The sequence shown here is derived from an EMBL/GenBank/DDBJ whole genome shotgun (WGS) entry which is preliminary data.</text>
</comment>
<gene>
    <name evidence="2" type="ORF">EDC28_110107</name>
</gene>
<reference evidence="2 3" key="1">
    <citation type="submission" date="2018-11" db="EMBL/GenBank/DDBJ databases">
        <title>Genomic Encyclopedia of Type Strains, Phase IV (KMG-IV): sequencing the most valuable type-strain genomes for metagenomic binning, comparative biology and taxonomic classification.</title>
        <authorList>
            <person name="Goeker M."/>
        </authorList>
    </citation>
    <scope>NUCLEOTIDE SEQUENCE [LARGE SCALE GENOMIC DNA]</scope>
    <source>
        <strain evidence="2 3">DSM 21945</strain>
    </source>
</reference>
<sequence length="106" mass="11745">MTEAWVVLCTCPDQTSAERLAKQLLTQGLAACVNLLPKVRSLYLWQGQLCDDQEVQMIIKTTRQRYPALEAALSAVHPYDNPEILALAAADGAKAYLSWLSEVTHD</sequence>
<dbReference type="PANTHER" id="PTHR23419">
    <property type="entry name" value="DIVALENT CATION TOLERANCE CUTA-RELATED"/>
    <property type="match status" value="1"/>
</dbReference>
<keyword evidence="3" id="KW-1185">Reference proteome</keyword>
<evidence type="ECO:0000313" key="3">
    <source>
        <dbReference type="Proteomes" id="UP000268033"/>
    </source>
</evidence>
<dbReference type="AlphaFoldDB" id="A0A3N1NRP7"/>
<dbReference type="GO" id="GO:0010038">
    <property type="term" value="P:response to metal ion"/>
    <property type="evidence" value="ECO:0007669"/>
    <property type="project" value="InterPro"/>
</dbReference>
<comment type="similarity">
    <text evidence="1">Belongs to the CutA family.</text>
</comment>
<name>A0A3N1NRP7_9GAMM</name>
<dbReference type="InterPro" id="IPR004323">
    <property type="entry name" value="Ion_tolerance_CutA"/>
</dbReference>
<organism evidence="2 3">
    <name type="scientific">Gallaecimonas pentaromativorans</name>
    <dbReference type="NCBI Taxonomy" id="584787"/>
    <lineage>
        <taxon>Bacteria</taxon>
        <taxon>Pseudomonadati</taxon>
        <taxon>Pseudomonadota</taxon>
        <taxon>Gammaproteobacteria</taxon>
        <taxon>Enterobacterales</taxon>
        <taxon>Gallaecimonadaceae</taxon>
        <taxon>Gallaecimonas</taxon>
    </lineage>
</organism>
<dbReference type="Pfam" id="PF03091">
    <property type="entry name" value="CutA1"/>
    <property type="match status" value="1"/>
</dbReference>
<dbReference type="InterPro" id="IPR015867">
    <property type="entry name" value="N-reg_PII/ATP_PRibTrfase_C"/>
</dbReference>
<dbReference type="SUPFAM" id="SSF54913">
    <property type="entry name" value="GlnB-like"/>
    <property type="match status" value="1"/>
</dbReference>
<protein>
    <submittedName>
        <fullName evidence="2">Periplasmic divalent cation tolerance protein</fullName>
    </submittedName>
</protein>
<dbReference type="InterPro" id="IPR011322">
    <property type="entry name" value="N-reg_PII-like_a/b"/>
</dbReference>
<dbReference type="RefSeq" id="WP_050659911.1">
    <property type="nucleotide sequence ID" value="NZ_JBLXAC010000009.1"/>
</dbReference>
<dbReference type="EMBL" id="RJUL01000010">
    <property type="protein sequence ID" value="ROQ22464.1"/>
    <property type="molecule type" value="Genomic_DNA"/>
</dbReference>
<dbReference type="PANTHER" id="PTHR23419:SF8">
    <property type="entry name" value="FI09726P"/>
    <property type="match status" value="1"/>
</dbReference>